<dbReference type="InterPro" id="IPR000727">
    <property type="entry name" value="T_SNARE_dom"/>
</dbReference>
<keyword evidence="4" id="KW-0653">Protein transport</keyword>
<dbReference type="Gene3D" id="1.20.5.110">
    <property type="match status" value="1"/>
</dbReference>
<evidence type="ECO:0000256" key="2">
    <source>
        <dbReference type="ARBA" id="ARBA00022448"/>
    </source>
</evidence>
<dbReference type="Pfam" id="PF12352">
    <property type="entry name" value="V-SNARE_C"/>
    <property type="match status" value="1"/>
</dbReference>
<dbReference type="SUPFAM" id="SSF58038">
    <property type="entry name" value="SNARE fusion complex"/>
    <property type="match status" value="1"/>
</dbReference>
<evidence type="ECO:0000313" key="10">
    <source>
        <dbReference type="EMBL" id="ETO28133.1"/>
    </source>
</evidence>
<dbReference type="PROSITE" id="PS50192">
    <property type="entry name" value="T_SNARE"/>
    <property type="match status" value="1"/>
</dbReference>
<evidence type="ECO:0000256" key="3">
    <source>
        <dbReference type="ARBA" id="ARBA00022692"/>
    </source>
</evidence>
<protein>
    <recommendedName>
        <fullName evidence="9">t-SNARE coiled-coil homology domain-containing protein</fullName>
    </recommendedName>
</protein>
<dbReference type="GO" id="GO:0015031">
    <property type="term" value="P:protein transport"/>
    <property type="evidence" value="ECO:0007669"/>
    <property type="project" value="UniProtKB-KW"/>
</dbReference>
<dbReference type="Proteomes" id="UP000023152">
    <property type="component" value="Unassembled WGS sequence"/>
</dbReference>
<dbReference type="GO" id="GO:0012507">
    <property type="term" value="C:ER to Golgi transport vesicle membrane"/>
    <property type="evidence" value="ECO:0007669"/>
    <property type="project" value="TreeGrafter"/>
</dbReference>
<dbReference type="GO" id="GO:0005789">
    <property type="term" value="C:endoplasmic reticulum membrane"/>
    <property type="evidence" value="ECO:0007669"/>
    <property type="project" value="TreeGrafter"/>
</dbReference>
<organism evidence="10 11">
    <name type="scientific">Reticulomyxa filosa</name>
    <dbReference type="NCBI Taxonomy" id="46433"/>
    <lineage>
        <taxon>Eukaryota</taxon>
        <taxon>Sar</taxon>
        <taxon>Rhizaria</taxon>
        <taxon>Retaria</taxon>
        <taxon>Foraminifera</taxon>
        <taxon>Monothalamids</taxon>
        <taxon>Reticulomyxidae</taxon>
        <taxon>Reticulomyxa</taxon>
    </lineage>
</organism>
<evidence type="ECO:0000259" key="9">
    <source>
        <dbReference type="PROSITE" id="PS50192"/>
    </source>
</evidence>
<name>X6NQD6_RETFI</name>
<dbReference type="EMBL" id="ASPP01006839">
    <property type="protein sequence ID" value="ETO28133.1"/>
    <property type="molecule type" value="Genomic_DNA"/>
</dbReference>
<keyword evidence="3 8" id="KW-0812">Transmembrane</keyword>
<proteinExistence type="predicted"/>
<dbReference type="GO" id="GO:0031902">
    <property type="term" value="C:late endosome membrane"/>
    <property type="evidence" value="ECO:0007669"/>
    <property type="project" value="TreeGrafter"/>
</dbReference>
<dbReference type="PANTHER" id="PTHR21230:SF79">
    <property type="entry name" value="T-SNARE COILED-COIL HOMOLOGY DOMAIN-CONTAINING PROTEIN"/>
    <property type="match status" value="1"/>
</dbReference>
<keyword evidence="11" id="KW-1185">Reference proteome</keyword>
<feature type="transmembrane region" description="Helical" evidence="8">
    <location>
        <begin position="70"/>
        <end position="90"/>
    </location>
</feature>
<evidence type="ECO:0000256" key="1">
    <source>
        <dbReference type="ARBA" id="ARBA00004211"/>
    </source>
</evidence>
<feature type="coiled-coil region" evidence="7">
    <location>
        <begin position="9"/>
        <end position="64"/>
    </location>
</feature>
<evidence type="ECO:0000256" key="6">
    <source>
        <dbReference type="ARBA" id="ARBA00023136"/>
    </source>
</evidence>
<keyword evidence="5 8" id="KW-1133">Transmembrane helix</keyword>
<dbReference type="GO" id="GO:0006906">
    <property type="term" value="P:vesicle fusion"/>
    <property type="evidence" value="ECO:0007669"/>
    <property type="project" value="TreeGrafter"/>
</dbReference>
<dbReference type="GO" id="GO:0005484">
    <property type="term" value="F:SNAP receptor activity"/>
    <property type="evidence" value="ECO:0007669"/>
    <property type="project" value="TreeGrafter"/>
</dbReference>
<dbReference type="AlphaFoldDB" id="X6NQD6"/>
<comment type="caution">
    <text evidence="10">The sequence shown here is derived from an EMBL/GenBank/DDBJ whole genome shotgun (WGS) entry which is preliminary data.</text>
</comment>
<dbReference type="PANTHER" id="PTHR21230">
    <property type="entry name" value="VESICLE TRANSPORT V-SNARE PROTEIN VTI1-RELATED"/>
    <property type="match status" value="1"/>
</dbReference>
<gene>
    <name evidence="10" type="ORF">RFI_08999</name>
</gene>
<keyword evidence="6 8" id="KW-0472">Membrane</keyword>
<accession>X6NQD6</accession>
<evidence type="ECO:0000256" key="4">
    <source>
        <dbReference type="ARBA" id="ARBA00022927"/>
    </source>
</evidence>
<dbReference type="OrthoDB" id="19261at2759"/>
<evidence type="ECO:0000313" key="11">
    <source>
        <dbReference type="Proteomes" id="UP000023152"/>
    </source>
</evidence>
<keyword evidence="2" id="KW-0813">Transport</keyword>
<evidence type="ECO:0000256" key="7">
    <source>
        <dbReference type="SAM" id="Coils"/>
    </source>
</evidence>
<comment type="subcellular location">
    <subcellularLocation>
        <location evidence="1">Membrane</location>
        <topology evidence="1">Single-pass type IV membrane protein</topology>
    </subcellularLocation>
</comment>
<sequence>MQNRQHDYADRAIEMVAETEEKAKATAEQVHQQTGQIQKIDKNLAEIDNELDRATKIMRRMGRRVLTDKYIMCLMVLVFAAIIVVIALAIERKKLNPNQKTKV</sequence>
<evidence type="ECO:0000256" key="5">
    <source>
        <dbReference type="ARBA" id="ARBA00022989"/>
    </source>
</evidence>
<evidence type="ECO:0000256" key="8">
    <source>
        <dbReference type="SAM" id="Phobius"/>
    </source>
</evidence>
<dbReference type="GO" id="GO:0005794">
    <property type="term" value="C:Golgi apparatus"/>
    <property type="evidence" value="ECO:0007669"/>
    <property type="project" value="TreeGrafter"/>
</dbReference>
<feature type="domain" description="T-SNARE coiled-coil homology" evidence="9">
    <location>
        <begin position="1"/>
        <end position="61"/>
    </location>
</feature>
<reference evidence="10 11" key="1">
    <citation type="journal article" date="2013" name="Curr. Biol.">
        <title>The Genome of the Foraminiferan Reticulomyxa filosa.</title>
        <authorList>
            <person name="Glockner G."/>
            <person name="Hulsmann N."/>
            <person name="Schleicher M."/>
            <person name="Noegel A.A."/>
            <person name="Eichinger L."/>
            <person name="Gallinger C."/>
            <person name="Pawlowski J."/>
            <person name="Sierra R."/>
            <person name="Euteneuer U."/>
            <person name="Pillet L."/>
            <person name="Moustafa A."/>
            <person name="Platzer M."/>
            <person name="Groth M."/>
            <person name="Szafranski K."/>
            <person name="Schliwa M."/>
        </authorList>
    </citation>
    <scope>NUCLEOTIDE SEQUENCE [LARGE SCALE GENOMIC DNA]</scope>
</reference>
<keyword evidence="7" id="KW-0175">Coiled coil</keyword>
<dbReference type="GO" id="GO:0031201">
    <property type="term" value="C:SNARE complex"/>
    <property type="evidence" value="ECO:0007669"/>
    <property type="project" value="TreeGrafter"/>
</dbReference>
<dbReference type="GO" id="GO:0000149">
    <property type="term" value="F:SNARE binding"/>
    <property type="evidence" value="ECO:0007669"/>
    <property type="project" value="TreeGrafter"/>
</dbReference>